<dbReference type="PROSITE" id="PS51918">
    <property type="entry name" value="RADICAL_SAM"/>
    <property type="match status" value="1"/>
</dbReference>
<dbReference type="InterPro" id="IPR058240">
    <property type="entry name" value="rSAM_sf"/>
</dbReference>
<dbReference type="PIRSF" id="PIRSF005963">
    <property type="entry name" value="Lipoyl_synth"/>
    <property type="match status" value="1"/>
</dbReference>
<feature type="binding site" evidence="9">
    <location>
        <position position="284"/>
    </location>
    <ligand>
        <name>[4Fe-4S] cluster</name>
        <dbReference type="ChEBI" id="CHEBI:49883"/>
        <label>1</label>
    </ligand>
</feature>
<keyword evidence="4 9" id="KW-0949">S-adenosyl-L-methionine</keyword>
<dbReference type="FunFam" id="3.20.20.70:FF:000040">
    <property type="entry name" value="Lipoyl synthase"/>
    <property type="match status" value="1"/>
</dbReference>
<evidence type="ECO:0000313" key="11">
    <source>
        <dbReference type="EMBL" id="GGP19813.1"/>
    </source>
</evidence>
<comment type="catalytic activity">
    <reaction evidence="8 9">
        <text>[[Fe-S] cluster scaffold protein carrying a second [4Fe-4S](2+) cluster] + N(6)-octanoyl-L-lysyl-[protein] + 2 oxidized [2Fe-2S]-[ferredoxin] + 2 S-adenosyl-L-methionine + 4 H(+) = [[Fe-S] cluster scaffold protein] + N(6)-[(R)-dihydrolipoyl]-L-lysyl-[protein] + 4 Fe(3+) + 2 hydrogen sulfide + 2 5'-deoxyadenosine + 2 L-methionine + 2 reduced [2Fe-2S]-[ferredoxin]</text>
        <dbReference type="Rhea" id="RHEA:16585"/>
        <dbReference type="Rhea" id="RHEA-COMP:9928"/>
        <dbReference type="Rhea" id="RHEA-COMP:10000"/>
        <dbReference type="Rhea" id="RHEA-COMP:10001"/>
        <dbReference type="Rhea" id="RHEA-COMP:10475"/>
        <dbReference type="Rhea" id="RHEA-COMP:14568"/>
        <dbReference type="Rhea" id="RHEA-COMP:14569"/>
        <dbReference type="ChEBI" id="CHEBI:15378"/>
        <dbReference type="ChEBI" id="CHEBI:17319"/>
        <dbReference type="ChEBI" id="CHEBI:29034"/>
        <dbReference type="ChEBI" id="CHEBI:29919"/>
        <dbReference type="ChEBI" id="CHEBI:33722"/>
        <dbReference type="ChEBI" id="CHEBI:33737"/>
        <dbReference type="ChEBI" id="CHEBI:33738"/>
        <dbReference type="ChEBI" id="CHEBI:57844"/>
        <dbReference type="ChEBI" id="CHEBI:59789"/>
        <dbReference type="ChEBI" id="CHEBI:78809"/>
        <dbReference type="ChEBI" id="CHEBI:83100"/>
        <dbReference type="EC" id="2.8.1.8"/>
    </reaction>
</comment>
<evidence type="ECO:0000256" key="4">
    <source>
        <dbReference type="ARBA" id="ARBA00022691"/>
    </source>
</evidence>
<evidence type="ECO:0000256" key="6">
    <source>
        <dbReference type="ARBA" id="ARBA00023004"/>
    </source>
</evidence>
<dbReference type="EMBL" id="BMNL01000001">
    <property type="protein sequence ID" value="GGP19813.1"/>
    <property type="molecule type" value="Genomic_DNA"/>
</dbReference>
<dbReference type="EC" id="2.8.1.8" evidence="9"/>
<dbReference type="GO" id="GO:0051539">
    <property type="term" value="F:4 iron, 4 sulfur cluster binding"/>
    <property type="evidence" value="ECO:0007669"/>
    <property type="project" value="UniProtKB-UniRule"/>
</dbReference>
<keyword evidence="3 9" id="KW-0808">Transferase</keyword>
<dbReference type="InterPro" id="IPR007197">
    <property type="entry name" value="rSAM"/>
</dbReference>
<dbReference type="UniPathway" id="UPA00538">
    <property type="reaction ID" value="UER00593"/>
</dbReference>
<dbReference type="NCBIfam" id="NF009544">
    <property type="entry name" value="PRK12928.1"/>
    <property type="match status" value="1"/>
</dbReference>
<feature type="binding site" evidence="9">
    <location>
        <position position="47"/>
    </location>
    <ligand>
        <name>[4Fe-4S] cluster</name>
        <dbReference type="ChEBI" id="CHEBI:49883"/>
        <label>1</label>
    </ligand>
</feature>
<evidence type="ECO:0000256" key="2">
    <source>
        <dbReference type="ARBA" id="ARBA00022490"/>
    </source>
</evidence>
<dbReference type="Proteomes" id="UP000610960">
    <property type="component" value="Unassembled WGS sequence"/>
</dbReference>
<dbReference type="Pfam" id="PF04055">
    <property type="entry name" value="Radical_SAM"/>
    <property type="match status" value="1"/>
</dbReference>
<dbReference type="CDD" id="cd01335">
    <property type="entry name" value="Radical_SAM"/>
    <property type="match status" value="1"/>
</dbReference>
<evidence type="ECO:0000256" key="7">
    <source>
        <dbReference type="ARBA" id="ARBA00023014"/>
    </source>
</evidence>
<reference evidence="11" key="1">
    <citation type="journal article" date="2014" name="Int. J. Syst. Evol. Microbiol.">
        <title>Complete genome sequence of Corynebacterium casei LMG S-19264T (=DSM 44701T), isolated from a smear-ripened cheese.</title>
        <authorList>
            <consortium name="US DOE Joint Genome Institute (JGI-PGF)"/>
            <person name="Walter F."/>
            <person name="Albersmeier A."/>
            <person name="Kalinowski J."/>
            <person name="Ruckert C."/>
        </authorList>
    </citation>
    <scope>NUCLEOTIDE SEQUENCE</scope>
    <source>
        <strain evidence="11">JCM 10088</strain>
    </source>
</reference>
<dbReference type="InterPro" id="IPR003698">
    <property type="entry name" value="Lipoyl_synth"/>
</dbReference>
<proteinExistence type="inferred from homology"/>
<evidence type="ECO:0000256" key="3">
    <source>
        <dbReference type="ARBA" id="ARBA00022679"/>
    </source>
</evidence>
<feature type="binding site" evidence="9">
    <location>
        <position position="53"/>
    </location>
    <ligand>
        <name>[4Fe-4S] cluster</name>
        <dbReference type="ChEBI" id="CHEBI:49883"/>
        <label>1</label>
    </ligand>
</feature>
<feature type="binding site" evidence="9">
    <location>
        <position position="75"/>
    </location>
    <ligand>
        <name>[4Fe-4S] cluster</name>
        <dbReference type="ChEBI" id="CHEBI:49883"/>
        <label>2</label>
        <note>4Fe-4S-S-AdoMet</note>
    </ligand>
</feature>
<comment type="pathway">
    <text evidence="9">Protein modification; protein lipoylation via endogenous pathway; protein N(6)-(lipoyl)lysine from octanoyl-[acyl-carrier-protein]: step 2/2.</text>
</comment>
<dbReference type="GO" id="GO:0016992">
    <property type="term" value="F:lipoate synthase activity"/>
    <property type="evidence" value="ECO:0007669"/>
    <property type="project" value="UniProtKB-UniRule"/>
</dbReference>
<keyword evidence="1 9" id="KW-0004">4Fe-4S</keyword>
<dbReference type="SFLD" id="SFLDF00271">
    <property type="entry name" value="lipoyl_synthase"/>
    <property type="match status" value="1"/>
</dbReference>
<evidence type="ECO:0000259" key="10">
    <source>
        <dbReference type="PROSITE" id="PS51918"/>
    </source>
</evidence>
<protein>
    <recommendedName>
        <fullName evidence="9">Lipoyl synthase</fullName>
        <ecNumber evidence="9">2.8.1.8</ecNumber>
    </recommendedName>
    <alternativeName>
        <fullName evidence="9">Lip-syn</fullName>
        <shortName evidence="9">LS</shortName>
    </alternativeName>
    <alternativeName>
        <fullName evidence="9">Lipoate synthase</fullName>
    </alternativeName>
    <alternativeName>
        <fullName evidence="9">Lipoic acid synthase</fullName>
    </alternativeName>
    <alternativeName>
        <fullName evidence="9">Sulfur insertion protein LipA</fullName>
    </alternativeName>
</protein>
<keyword evidence="2 9" id="KW-0963">Cytoplasm</keyword>
<dbReference type="SMART" id="SM00729">
    <property type="entry name" value="Elp3"/>
    <property type="match status" value="1"/>
</dbReference>
<accession>A0A830GSM5</accession>
<dbReference type="SUPFAM" id="SSF102114">
    <property type="entry name" value="Radical SAM enzymes"/>
    <property type="match status" value="1"/>
</dbReference>
<name>A0A830GSM5_9CREN</name>
<comment type="caution">
    <text evidence="11">The sequence shown here is derived from an EMBL/GenBank/DDBJ whole genome shotgun (WGS) entry which is preliminary data.</text>
</comment>
<comment type="function">
    <text evidence="9">Catalyzes the radical-mediated insertion of two sulfur atoms into the C-6 and C-8 positions of the octanoyl moiety bound to the lipoyl domains of lipoate-dependent enzymes, thereby converting the octanoylated domains into lipoylated derivatives.</text>
</comment>
<dbReference type="PANTHER" id="PTHR10949">
    <property type="entry name" value="LIPOYL SYNTHASE"/>
    <property type="match status" value="1"/>
</dbReference>
<keyword evidence="5 9" id="KW-0479">Metal-binding</keyword>
<dbReference type="SFLD" id="SFLDS00029">
    <property type="entry name" value="Radical_SAM"/>
    <property type="match status" value="1"/>
</dbReference>
<dbReference type="NCBIfam" id="TIGR00510">
    <property type="entry name" value="lipA"/>
    <property type="match status" value="1"/>
</dbReference>
<dbReference type="GO" id="GO:0005737">
    <property type="term" value="C:cytoplasm"/>
    <property type="evidence" value="ECO:0007669"/>
    <property type="project" value="UniProtKB-SubCell"/>
</dbReference>
<organism evidence="11 12">
    <name type="scientific">Thermocladium modestius</name>
    <dbReference type="NCBI Taxonomy" id="62609"/>
    <lineage>
        <taxon>Archaea</taxon>
        <taxon>Thermoproteota</taxon>
        <taxon>Thermoprotei</taxon>
        <taxon>Thermoproteales</taxon>
        <taxon>Thermoproteaceae</taxon>
        <taxon>Thermocladium</taxon>
    </lineage>
</organism>
<evidence type="ECO:0000256" key="9">
    <source>
        <dbReference type="HAMAP-Rule" id="MF_00206"/>
    </source>
</evidence>
<feature type="binding site" evidence="9">
    <location>
        <position position="68"/>
    </location>
    <ligand>
        <name>[4Fe-4S] cluster</name>
        <dbReference type="ChEBI" id="CHEBI:49883"/>
        <label>2</label>
        <note>4Fe-4S-S-AdoMet</note>
    </ligand>
</feature>
<dbReference type="PANTHER" id="PTHR10949:SF0">
    <property type="entry name" value="LIPOYL SYNTHASE, MITOCHONDRIAL"/>
    <property type="match status" value="1"/>
</dbReference>
<evidence type="ECO:0000256" key="1">
    <source>
        <dbReference type="ARBA" id="ARBA00022485"/>
    </source>
</evidence>
<dbReference type="AlphaFoldDB" id="A0A830GSM5"/>
<dbReference type="InterPro" id="IPR013785">
    <property type="entry name" value="Aldolase_TIM"/>
</dbReference>
<feature type="binding site" evidence="9">
    <location>
        <position position="42"/>
    </location>
    <ligand>
        <name>[4Fe-4S] cluster</name>
        <dbReference type="ChEBI" id="CHEBI:49883"/>
        <label>1</label>
    </ligand>
</feature>
<evidence type="ECO:0000313" key="12">
    <source>
        <dbReference type="Proteomes" id="UP000610960"/>
    </source>
</evidence>
<keyword evidence="6 9" id="KW-0408">Iron</keyword>
<dbReference type="GO" id="GO:0009249">
    <property type="term" value="P:protein lipoylation"/>
    <property type="evidence" value="ECO:0007669"/>
    <property type="project" value="UniProtKB-UniRule"/>
</dbReference>
<sequence>MTGRVGMAEERLPAWIRVTMPARSRHDEVRRVLGKYRLNTVCEDAKCPNAFECWGLGTATIMILGDTCTRACRFCAVKTGKPGAVDWFEPIRVALAVRDLGLKYVVITSVDRDDLADGGASIYASTVRQIKRVNPGTRVEALIPDFNLNRDSLRAVVEAGPDVVAHNLETVERLTPLVRDRRGGYGKSLEALRIVKELRGGQVTKSSIMLGLGEERGEVIKAMRDLRDAGVDILTIGQYLRPTGGARHLPVARYVPPNEFQELKELGLRMGFRAVAAGPLVRSSYRALELFDS</sequence>
<feature type="domain" description="Radical SAM core" evidence="10">
    <location>
        <begin position="54"/>
        <end position="273"/>
    </location>
</feature>
<reference evidence="11" key="2">
    <citation type="submission" date="2020-09" db="EMBL/GenBank/DDBJ databases">
        <authorList>
            <person name="Sun Q."/>
            <person name="Ohkuma M."/>
        </authorList>
    </citation>
    <scope>NUCLEOTIDE SEQUENCE</scope>
    <source>
        <strain evidence="11">JCM 10088</strain>
    </source>
</reference>
<feature type="binding site" evidence="9">
    <location>
        <position position="72"/>
    </location>
    <ligand>
        <name>[4Fe-4S] cluster</name>
        <dbReference type="ChEBI" id="CHEBI:49883"/>
        <label>2</label>
        <note>4Fe-4S-S-AdoMet</note>
    </ligand>
</feature>
<evidence type="ECO:0000256" key="5">
    <source>
        <dbReference type="ARBA" id="ARBA00022723"/>
    </source>
</evidence>
<dbReference type="NCBIfam" id="NF004019">
    <property type="entry name" value="PRK05481.1"/>
    <property type="match status" value="1"/>
</dbReference>
<keyword evidence="7 9" id="KW-0411">Iron-sulfur</keyword>
<dbReference type="Gene3D" id="3.20.20.70">
    <property type="entry name" value="Aldolase class I"/>
    <property type="match status" value="1"/>
</dbReference>
<gene>
    <name evidence="9 11" type="primary">lipA</name>
    <name evidence="11" type="ORF">GCM10007981_05010</name>
</gene>
<dbReference type="InterPro" id="IPR006638">
    <property type="entry name" value="Elp3/MiaA/NifB-like_rSAM"/>
</dbReference>
<comment type="subcellular location">
    <subcellularLocation>
        <location evidence="9">Cytoplasm</location>
    </subcellularLocation>
</comment>
<keyword evidence="12" id="KW-1185">Reference proteome</keyword>
<dbReference type="HAMAP" id="MF_00206">
    <property type="entry name" value="Lipoyl_synth"/>
    <property type="match status" value="1"/>
</dbReference>
<dbReference type="GO" id="GO:0046872">
    <property type="term" value="F:metal ion binding"/>
    <property type="evidence" value="ECO:0007669"/>
    <property type="project" value="UniProtKB-KW"/>
</dbReference>
<dbReference type="SFLD" id="SFLDG01058">
    <property type="entry name" value="lipoyl_synthase_like"/>
    <property type="match status" value="1"/>
</dbReference>
<evidence type="ECO:0000256" key="8">
    <source>
        <dbReference type="ARBA" id="ARBA00047326"/>
    </source>
</evidence>
<comment type="cofactor">
    <cofactor evidence="9">
        <name>[4Fe-4S] cluster</name>
        <dbReference type="ChEBI" id="CHEBI:49883"/>
    </cofactor>
    <text evidence="9">Binds 2 [4Fe-4S] clusters per subunit. One cluster is coordinated with 3 cysteines and an exchangeable S-adenosyl-L-methionine.</text>
</comment>
<comment type="similarity">
    <text evidence="9">Belongs to the radical SAM superfamily. Lipoyl synthase family.</text>
</comment>